<comment type="similarity">
    <text evidence="1">Belongs to the peptidase S1 family.</text>
</comment>
<sequence length="277" mass="29426">MKFAIVFVACCLLGAFVAAEEEHEFIDWHHLKPLNLHVEPIGPVPESTGTRIIGGSVAPRNAFPYQVALIINNSGFCGGSIISRNWILTAAHCVDTGTRFQVIAGAHNPSTNEPSQVRMAAKSRVVHSEWNRSRLQNDIAVLEVPNIPIGKPGIDSIRLAPSNAGTYAGSKSVLSGWGRTSDASTSIASKLQYVHLSIITNRVCQNSFGLNVRTTNICTSGVGRVGACNGDSGGPLVVDGVEVGVVSFGNGNCERGSPTVYARVSSYRAWIKQNTGV</sequence>
<dbReference type="Pfam" id="PF00089">
    <property type="entry name" value="Trypsin"/>
    <property type="match status" value="1"/>
</dbReference>
<dbReference type="InterPro" id="IPR050430">
    <property type="entry name" value="Peptidase_S1"/>
</dbReference>
<dbReference type="PANTHER" id="PTHR24276">
    <property type="entry name" value="POLYSERASE-RELATED"/>
    <property type="match status" value="1"/>
</dbReference>
<evidence type="ECO:0000256" key="3">
    <source>
        <dbReference type="ARBA" id="ARBA00022801"/>
    </source>
</evidence>
<dbReference type="OrthoDB" id="6352591at2759"/>
<keyword evidence="10" id="KW-1185">Reference proteome</keyword>
<reference evidence="9" key="1">
    <citation type="submission" date="2022-01" db="EMBL/GenBank/DDBJ databases">
        <authorList>
            <person name="King R."/>
        </authorList>
    </citation>
    <scope>NUCLEOTIDE SEQUENCE</scope>
</reference>
<feature type="chain" id="PRO_5040484349" description="Peptidase S1 domain-containing protein" evidence="7">
    <location>
        <begin position="20"/>
        <end position="277"/>
    </location>
</feature>
<evidence type="ECO:0000256" key="2">
    <source>
        <dbReference type="ARBA" id="ARBA00022670"/>
    </source>
</evidence>
<dbReference type="CDD" id="cd00190">
    <property type="entry name" value="Tryp_SPc"/>
    <property type="match status" value="1"/>
</dbReference>
<dbReference type="InterPro" id="IPR001254">
    <property type="entry name" value="Trypsin_dom"/>
</dbReference>
<dbReference type="Gene3D" id="2.40.10.10">
    <property type="entry name" value="Trypsin-like serine proteases"/>
    <property type="match status" value="2"/>
</dbReference>
<dbReference type="SMART" id="SM00020">
    <property type="entry name" value="Tryp_SPc"/>
    <property type="match status" value="1"/>
</dbReference>
<dbReference type="InterPro" id="IPR001314">
    <property type="entry name" value="Peptidase_S1A"/>
</dbReference>
<keyword evidence="3 6" id="KW-0378">Hydrolase</keyword>
<dbReference type="GO" id="GO:0004252">
    <property type="term" value="F:serine-type endopeptidase activity"/>
    <property type="evidence" value="ECO:0007669"/>
    <property type="project" value="InterPro"/>
</dbReference>
<evidence type="ECO:0000256" key="7">
    <source>
        <dbReference type="SAM" id="SignalP"/>
    </source>
</evidence>
<evidence type="ECO:0000256" key="6">
    <source>
        <dbReference type="RuleBase" id="RU363034"/>
    </source>
</evidence>
<evidence type="ECO:0000256" key="5">
    <source>
        <dbReference type="ARBA" id="ARBA00023157"/>
    </source>
</evidence>
<keyword evidence="2 6" id="KW-0645">Protease</keyword>
<keyword evidence="5" id="KW-1015">Disulfide bond</keyword>
<dbReference type="GO" id="GO:0006508">
    <property type="term" value="P:proteolysis"/>
    <property type="evidence" value="ECO:0007669"/>
    <property type="project" value="UniProtKB-KW"/>
</dbReference>
<accession>A0A9N9MKP1</accession>
<dbReference type="InterPro" id="IPR043504">
    <property type="entry name" value="Peptidase_S1_PA_chymotrypsin"/>
</dbReference>
<dbReference type="EMBL" id="OU892278">
    <property type="protein sequence ID" value="CAG9765097.1"/>
    <property type="molecule type" value="Genomic_DNA"/>
</dbReference>
<evidence type="ECO:0000313" key="9">
    <source>
        <dbReference type="EMBL" id="CAG9765097.1"/>
    </source>
</evidence>
<proteinExistence type="inferred from homology"/>
<dbReference type="SUPFAM" id="SSF50494">
    <property type="entry name" value="Trypsin-like serine proteases"/>
    <property type="match status" value="1"/>
</dbReference>
<keyword evidence="4 6" id="KW-0720">Serine protease</keyword>
<dbReference type="FunFam" id="2.40.10.10:FF:000034">
    <property type="entry name" value="Eupolytin"/>
    <property type="match status" value="1"/>
</dbReference>
<keyword evidence="7" id="KW-0732">Signal</keyword>
<evidence type="ECO:0000259" key="8">
    <source>
        <dbReference type="PROSITE" id="PS50240"/>
    </source>
</evidence>
<evidence type="ECO:0000256" key="1">
    <source>
        <dbReference type="ARBA" id="ARBA00007664"/>
    </source>
</evidence>
<dbReference type="PROSITE" id="PS50240">
    <property type="entry name" value="TRYPSIN_DOM"/>
    <property type="match status" value="1"/>
</dbReference>
<dbReference type="InterPro" id="IPR009003">
    <property type="entry name" value="Peptidase_S1_PA"/>
</dbReference>
<name>A0A9N9MKP1_9CUCU</name>
<gene>
    <name evidence="9" type="ORF">CEUTPL_LOCUS5713</name>
</gene>
<organism evidence="9 10">
    <name type="scientific">Ceutorhynchus assimilis</name>
    <name type="common">cabbage seed weevil</name>
    <dbReference type="NCBI Taxonomy" id="467358"/>
    <lineage>
        <taxon>Eukaryota</taxon>
        <taxon>Metazoa</taxon>
        <taxon>Ecdysozoa</taxon>
        <taxon>Arthropoda</taxon>
        <taxon>Hexapoda</taxon>
        <taxon>Insecta</taxon>
        <taxon>Pterygota</taxon>
        <taxon>Neoptera</taxon>
        <taxon>Endopterygota</taxon>
        <taxon>Coleoptera</taxon>
        <taxon>Polyphaga</taxon>
        <taxon>Cucujiformia</taxon>
        <taxon>Curculionidae</taxon>
        <taxon>Ceutorhynchinae</taxon>
        <taxon>Ceutorhynchus</taxon>
    </lineage>
</organism>
<dbReference type="InterPro" id="IPR033116">
    <property type="entry name" value="TRYPSIN_SER"/>
</dbReference>
<feature type="domain" description="Peptidase S1" evidence="8">
    <location>
        <begin position="52"/>
        <end position="276"/>
    </location>
</feature>
<protein>
    <recommendedName>
        <fullName evidence="8">Peptidase S1 domain-containing protein</fullName>
    </recommendedName>
</protein>
<evidence type="ECO:0000313" key="10">
    <source>
        <dbReference type="Proteomes" id="UP001152799"/>
    </source>
</evidence>
<evidence type="ECO:0000256" key="4">
    <source>
        <dbReference type="ARBA" id="ARBA00022825"/>
    </source>
</evidence>
<dbReference type="PROSITE" id="PS00134">
    <property type="entry name" value="TRYPSIN_HIS"/>
    <property type="match status" value="1"/>
</dbReference>
<dbReference type="Proteomes" id="UP001152799">
    <property type="component" value="Chromosome 2"/>
</dbReference>
<dbReference type="PRINTS" id="PR00722">
    <property type="entry name" value="CHYMOTRYPSIN"/>
</dbReference>
<dbReference type="InterPro" id="IPR018114">
    <property type="entry name" value="TRYPSIN_HIS"/>
</dbReference>
<dbReference type="AlphaFoldDB" id="A0A9N9MKP1"/>
<feature type="signal peptide" evidence="7">
    <location>
        <begin position="1"/>
        <end position="19"/>
    </location>
</feature>
<dbReference type="PROSITE" id="PS00135">
    <property type="entry name" value="TRYPSIN_SER"/>
    <property type="match status" value="1"/>
</dbReference>
<dbReference type="PANTHER" id="PTHR24276:SF96">
    <property type="entry name" value="PEPTIDASE S1 DOMAIN-CONTAINING PROTEIN"/>
    <property type="match status" value="1"/>
</dbReference>